<dbReference type="CDD" id="cd00167">
    <property type="entry name" value="SANT"/>
    <property type="match status" value="1"/>
</dbReference>
<organism evidence="4 5">
    <name type="scientific">Puccinia striiformis</name>
    <dbReference type="NCBI Taxonomy" id="27350"/>
    <lineage>
        <taxon>Eukaryota</taxon>
        <taxon>Fungi</taxon>
        <taxon>Dikarya</taxon>
        <taxon>Basidiomycota</taxon>
        <taxon>Pucciniomycotina</taxon>
        <taxon>Pucciniomycetes</taxon>
        <taxon>Pucciniales</taxon>
        <taxon>Pucciniaceae</taxon>
        <taxon>Puccinia</taxon>
    </lineage>
</organism>
<feature type="region of interest" description="Disordered" evidence="1">
    <location>
        <begin position="1"/>
        <end position="107"/>
    </location>
</feature>
<dbReference type="InterPro" id="IPR009057">
    <property type="entry name" value="Homeodomain-like_sf"/>
</dbReference>
<feature type="domain" description="Myb-like" evidence="2">
    <location>
        <begin position="476"/>
        <end position="526"/>
    </location>
</feature>
<dbReference type="GO" id="GO:0001156">
    <property type="term" value="F:TFIIIC-class transcription factor complex binding"/>
    <property type="evidence" value="ECO:0007669"/>
    <property type="project" value="TreeGrafter"/>
</dbReference>
<dbReference type="PANTHER" id="PTHR22929">
    <property type="entry name" value="RNA POLYMERASE III TRANSCRIPTION INITIATION FACTOR B"/>
    <property type="match status" value="1"/>
</dbReference>
<accession>A0A2S4VB89</accession>
<feature type="region of interest" description="Disordered" evidence="1">
    <location>
        <begin position="287"/>
        <end position="339"/>
    </location>
</feature>
<feature type="region of interest" description="Disordered" evidence="1">
    <location>
        <begin position="721"/>
        <end position="747"/>
    </location>
</feature>
<feature type="compositionally biased region" description="Polar residues" evidence="1">
    <location>
        <begin position="222"/>
        <end position="238"/>
    </location>
</feature>
<dbReference type="PANTHER" id="PTHR22929:SF0">
    <property type="entry name" value="TRANSCRIPTION FACTOR TFIIIB COMPONENT B'' HOMOLOG"/>
    <property type="match status" value="1"/>
</dbReference>
<feature type="region of interest" description="Disordered" evidence="1">
    <location>
        <begin position="140"/>
        <end position="241"/>
    </location>
</feature>
<feature type="region of interest" description="Disordered" evidence="1">
    <location>
        <begin position="767"/>
        <end position="912"/>
    </location>
</feature>
<feature type="compositionally biased region" description="Basic residues" evidence="1">
    <location>
        <begin position="180"/>
        <end position="197"/>
    </location>
</feature>
<dbReference type="GO" id="GO:0070898">
    <property type="term" value="P:RNA polymerase III preinitiation complex assembly"/>
    <property type="evidence" value="ECO:0007669"/>
    <property type="project" value="TreeGrafter"/>
</dbReference>
<feature type="compositionally biased region" description="Basic and acidic residues" evidence="1">
    <location>
        <begin position="851"/>
        <end position="872"/>
    </location>
</feature>
<dbReference type="VEuPathDB" id="FungiDB:PSTT_08775"/>
<feature type="compositionally biased region" description="Acidic residues" evidence="1">
    <location>
        <begin position="204"/>
        <end position="216"/>
    </location>
</feature>
<feature type="compositionally biased region" description="Polar residues" evidence="1">
    <location>
        <begin position="67"/>
        <end position="82"/>
    </location>
</feature>
<gene>
    <name evidence="4" type="ORF">PSTT_08775</name>
</gene>
<evidence type="ECO:0000313" key="5">
    <source>
        <dbReference type="Proteomes" id="UP000239156"/>
    </source>
</evidence>
<feature type="region of interest" description="Disordered" evidence="1">
    <location>
        <begin position="940"/>
        <end position="961"/>
    </location>
</feature>
<dbReference type="VEuPathDB" id="FungiDB:PSHT_06126"/>
<dbReference type="InterPro" id="IPR001005">
    <property type="entry name" value="SANT/Myb"/>
</dbReference>
<dbReference type="Pfam" id="PF15963">
    <property type="entry name" value="Myb_DNA-bind_7"/>
    <property type="match status" value="1"/>
</dbReference>
<dbReference type="SUPFAM" id="SSF46689">
    <property type="entry name" value="Homeodomain-like"/>
    <property type="match status" value="1"/>
</dbReference>
<feature type="compositionally biased region" description="Basic residues" evidence="1">
    <location>
        <begin position="140"/>
        <end position="149"/>
    </location>
</feature>
<dbReference type="GO" id="GO:0000126">
    <property type="term" value="C:transcription factor TFIIIB complex"/>
    <property type="evidence" value="ECO:0007669"/>
    <property type="project" value="TreeGrafter"/>
</dbReference>
<reference evidence="4" key="1">
    <citation type="submission" date="2017-12" db="EMBL/GenBank/DDBJ databases">
        <title>Gene loss provides genomic basis for host adaptation in cereal stripe rust fungi.</title>
        <authorList>
            <person name="Xia C."/>
        </authorList>
    </citation>
    <scope>NUCLEOTIDE SEQUENCE [LARGE SCALE GENOMIC DNA]</scope>
    <source>
        <strain evidence="4">93-210</strain>
    </source>
</reference>
<evidence type="ECO:0000259" key="3">
    <source>
        <dbReference type="PROSITE" id="PS51294"/>
    </source>
</evidence>
<feature type="compositionally biased region" description="Basic and acidic residues" evidence="1">
    <location>
        <begin position="940"/>
        <end position="950"/>
    </location>
</feature>
<dbReference type="InterPro" id="IPR017930">
    <property type="entry name" value="Myb_dom"/>
</dbReference>
<dbReference type="SMART" id="SM00717">
    <property type="entry name" value="SANT"/>
    <property type="match status" value="1"/>
</dbReference>
<feature type="region of interest" description="Disordered" evidence="1">
    <location>
        <begin position="366"/>
        <end position="413"/>
    </location>
</feature>
<protein>
    <submittedName>
        <fullName evidence="4">Uncharacterized protein</fullName>
    </submittedName>
</protein>
<dbReference type="AlphaFoldDB" id="A0A2S4VB89"/>
<feature type="compositionally biased region" description="Low complexity" evidence="1">
    <location>
        <begin position="773"/>
        <end position="789"/>
    </location>
</feature>
<feature type="compositionally biased region" description="Low complexity" evidence="1">
    <location>
        <begin position="379"/>
        <end position="392"/>
    </location>
</feature>
<keyword evidence="5" id="KW-1185">Reference proteome</keyword>
<dbReference type="PROSITE" id="PS50090">
    <property type="entry name" value="MYB_LIKE"/>
    <property type="match status" value="1"/>
</dbReference>
<name>A0A2S4VB89_9BASI</name>
<evidence type="ECO:0000259" key="2">
    <source>
        <dbReference type="PROSITE" id="PS50090"/>
    </source>
</evidence>
<feature type="compositionally biased region" description="Acidic residues" evidence="1">
    <location>
        <begin position="895"/>
        <end position="908"/>
    </location>
</feature>
<dbReference type="EMBL" id="PKSL01000082">
    <property type="protein sequence ID" value="POW06777.1"/>
    <property type="molecule type" value="Genomic_DNA"/>
</dbReference>
<feature type="compositionally biased region" description="Basic residues" evidence="1">
    <location>
        <begin position="873"/>
        <end position="889"/>
    </location>
</feature>
<evidence type="ECO:0000256" key="1">
    <source>
        <dbReference type="SAM" id="MobiDB-lite"/>
    </source>
</evidence>
<dbReference type="InterPro" id="IPR039467">
    <property type="entry name" value="TFIIIB_B''_Myb"/>
</dbReference>
<feature type="region of interest" description="Disordered" evidence="1">
    <location>
        <begin position="642"/>
        <end position="670"/>
    </location>
</feature>
<feature type="compositionally biased region" description="Acidic residues" evidence="1">
    <location>
        <begin position="398"/>
        <end position="413"/>
    </location>
</feature>
<dbReference type="Proteomes" id="UP000239156">
    <property type="component" value="Unassembled WGS sequence"/>
</dbReference>
<sequence>MSRFKPVNRTTSTQQQLPTPPATAGLEQEPANGPSISAAEKMKLKARAAKAERAAEKLRNPSAAGSRRSTSVLTDTTSLNTEQQQQQAQQLDINVPPSHQQKAWSPPIDPLLDIAAFVDENEEEEEDISPRLKRKRHLEQLRKNKKNKAQKITTASINGEEEEEGDISIEKINAKVNARAIKHRSNKQKGTTKKKQKSNTTEETINEEEDEEDEVLDPSKVSMASLTNPNRSKGQSSEILDKRLQLIIERRDREKQERSLARLESKRKAKLVLINRVKDVKARQVKFQELGGSEVGDNGSVVDKSDKNDEDISQQGEDDEERDIDWAGDDNSTSIKENHKQKIIDEYGLDELNSDEDFEDFEEVEYDQFASSKNKKKTTQQQQPKESSTPKQNTTVDNNDDEEEEEEEVVEEDFNVDDYVPQASLYAPQLRVVNGQMILDQDSLEVDRRDQDVELDEMEVVEESDATRLVNSSTWSKSIRGERWTVNDTGLFYDAVRLFGSDFEMISQLFPGRTRRQIRLKWNKEEKKSPEEITRALLGEGEGQEKDEEEEEIEKLVIPSHLTNFDQYARIVGIDCTGPIPIDPMDKWREKERLEFEELQASTDKLKKSDEQGSGLINLVDNDDEEDDDLVIEENFGGWVKGGSRQFNPVNRPTQQQLPTPPATAGLEQEPANGPLISAAEKMELKARAAKAEHAAEKLRNPSAAGSCRCTSVLTDTTSLNTEQQQQQAQQDIHVPQSHQQKAWSPPIDPLLDMAAFVDGLLQPTQDLDIPVPTNTNTNTNPPTPATTAKFQVPIKKKEQRATVGRDQSDEPIDNQQENKEEDISPRLKRKRHLEQLRKNKKITTTSINADNKEEGGDTTIERINTKVDARAIQRRSNKQKGTTKKKQKSNTTEEPIDEEEEEEDEVLDPSKVLMASLTNLNQSKGQSSEILGKRLPLITERRDHEKQEPQRLIPPFFLPS</sequence>
<comment type="caution">
    <text evidence="4">The sequence shown here is derived from an EMBL/GenBank/DDBJ whole genome shotgun (WGS) entry which is preliminary data.</text>
</comment>
<feature type="domain" description="HTH myb-type" evidence="3">
    <location>
        <begin position="476"/>
        <end position="530"/>
    </location>
</feature>
<dbReference type="PROSITE" id="PS51294">
    <property type="entry name" value="HTH_MYB"/>
    <property type="match status" value="1"/>
</dbReference>
<evidence type="ECO:0000313" key="4">
    <source>
        <dbReference type="EMBL" id="POW06777.1"/>
    </source>
</evidence>
<proteinExistence type="predicted"/>
<feature type="compositionally biased region" description="Basic and acidic residues" evidence="1">
    <location>
        <begin position="817"/>
        <end position="826"/>
    </location>
</feature>
<feature type="compositionally biased region" description="Basic and acidic residues" evidence="1">
    <location>
        <begin position="49"/>
        <end position="59"/>
    </location>
</feature>
<feature type="compositionally biased region" description="Acidic residues" evidence="1">
    <location>
        <begin position="308"/>
        <end position="328"/>
    </location>
</feature>
<dbReference type="Gene3D" id="1.10.10.60">
    <property type="entry name" value="Homeodomain-like"/>
    <property type="match status" value="1"/>
</dbReference>